<protein>
    <recommendedName>
        <fullName evidence="3">cysteine dioxygenase</fullName>
        <ecNumber evidence="3">1.13.11.20</ecNumber>
    </recommendedName>
</protein>
<name>A0A835AXM7_9POAL</name>
<reference evidence="8" key="1">
    <citation type="submission" date="2020-07" db="EMBL/GenBank/DDBJ databases">
        <title>Genome sequence and genetic diversity analysis of an under-domesticated orphan crop, white fonio (Digitaria exilis).</title>
        <authorList>
            <person name="Bennetzen J.L."/>
            <person name="Chen S."/>
            <person name="Ma X."/>
            <person name="Wang X."/>
            <person name="Yssel A.E.J."/>
            <person name="Chaluvadi S.R."/>
            <person name="Johnson M."/>
            <person name="Gangashetty P."/>
            <person name="Hamidou F."/>
            <person name="Sanogo M.D."/>
            <person name="Zwaenepoel A."/>
            <person name="Wallace J."/>
            <person name="Van De Peer Y."/>
            <person name="Van Deynze A."/>
        </authorList>
    </citation>
    <scope>NUCLEOTIDE SEQUENCE</scope>
    <source>
        <tissue evidence="8">Leaves</tissue>
    </source>
</reference>
<organism evidence="8 9">
    <name type="scientific">Digitaria exilis</name>
    <dbReference type="NCBI Taxonomy" id="1010633"/>
    <lineage>
        <taxon>Eukaryota</taxon>
        <taxon>Viridiplantae</taxon>
        <taxon>Streptophyta</taxon>
        <taxon>Embryophyta</taxon>
        <taxon>Tracheophyta</taxon>
        <taxon>Spermatophyta</taxon>
        <taxon>Magnoliopsida</taxon>
        <taxon>Liliopsida</taxon>
        <taxon>Poales</taxon>
        <taxon>Poaceae</taxon>
        <taxon>PACMAD clade</taxon>
        <taxon>Panicoideae</taxon>
        <taxon>Panicodae</taxon>
        <taxon>Paniceae</taxon>
        <taxon>Anthephorinae</taxon>
        <taxon>Digitaria</taxon>
    </lineage>
</organism>
<keyword evidence="4" id="KW-0479">Metal-binding</keyword>
<proteinExistence type="inferred from homology"/>
<dbReference type="GO" id="GO:0046872">
    <property type="term" value="F:metal ion binding"/>
    <property type="evidence" value="ECO:0007669"/>
    <property type="project" value="UniProtKB-KW"/>
</dbReference>
<keyword evidence="6" id="KW-0408">Iron</keyword>
<evidence type="ECO:0000313" key="8">
    <source>
        <dbReference type="EMBL" id="KAF8681684.1"/>
    </source>
</evidence>
<evidence type="ECO:0000256" key="3">
    <source>
        <dbReference type="ARBA" id="ARBA00013133"/>
    </source>
</evidence>
<dbReference type="CDD" id="cd20289">
    <property type="entry name" value="cupin_ADO"/>
    <property type="match status" value="1"/>
</dbReference>
<dbReference type="EMBL" id="JACEFO010002109">
    <property type="protein sequence ID" value="KAF8681684.1"/>
    <property type="molecule type" value="Genomic_DNA"/>
</dbReference>
<evidence type="ECO:0000313" key="9">
    <source>
        <dbReference type="Proteomes" id="UP000636709"/>
    </source>
</evidence>
<dbReference type="PANTHER" id="PTHR22966:SF70">
    <property type="entry name" value="CYSTEINE DIOXYGENASE"/>
    <property type="match status" value="1"/>
</dbReference>
<accession>A0A835AXM7</accession>
<evidence type="ECO:0000256" key="4">
    <source>
        <dbReference type="ARBA" id="ARBA00022723"/>
    </source>
</evidence>
<evidence type="ECO:0000256" key="6">
    <source>
        <dbReference type="ARBA" id="ARBA00023004"/>
    </source>
</evidence>
<evidence type="ECO:0000256" key="1">
    <source>
        <dbReference type="ARBA" id="ARBA00001954"/>
    </source>
</evidence>
<gene>
    <name evidence="8" type="ORF">HU200_045114</name>
</gene>
<comment type="similarity">
    <text evidence="2">Belongs to the cysteine dioxygenase family.</text>
</comment>
<dbReference type="GO" id="GO:0017172">
    <property type="term" value="F:cysteine dioxygenase activity"/>
    <property type="evidence" value="ECO:0007669"/>
    <property type="project" value="UniProtKB-EC"/>
</dbReference>
<dbReference type="SUPFAM" id="SSF51182">
    <property type="entry name" value="RmlC-like cupins"/>
    <property type="match status" value="1"/>
</dbReference>
<keyword evidence="9" id="KW-1185">Reference proteome</keyword>
<evidence type="ECO:0000256" key="2">
    <source>
        <dbReference type="ARBA" id="ARBA00006622"/>
    </source>
</evidence>
<dbReference type="PANTHER" id="PTHR22966">
    <property type="entry name" value="2-AMINOETHANETHIOL DIOXYGENASE"/>
    <property type="match status" value="1"/>
</dbReference>
<dbReference type="Pfam" id="PF07847">
    <property type="entry name" value="PCO_ADO"/>
    <property type="match status" value="1"/>
</dbReference>
<comment type="catalytic activity">
    <reaction evidence="7">
        <text>L-cysteine + O2 = 3-sulfino-L-alanine + H(+)</text>
        <dbReference type="Rhea" id="RHEA:20441"/>
        <dbReference type="ChEBI" id="CHEBI:15378"/>
        <dbReference type="ChEBI" id="CHEBI:15379"/>
        <dbReference type="ChEBI" id="CHEBI:35235"/>
        <dbReference type="ChEBI" id="CHEBI:61085"/>
        <dbReference type="EC" id="1.13.11.20"/>
    </reaction>
    <physiologicalReaction direction="left-to-right" evidence="7">
        <dbReference type="Rhea" id="RHEA:20442"/>
    </physiologicalReaction>
</comment>
<comment type="caution">
    <text evidence="8">The sequence shown here is derived from an EMBL/GenBank/DDBJ whole genome shotgun (WGS) entry which is preliminary data.</text>
</comment>
<dbReference type="EC" id="1.13.11.20" evidence="3"/>
<dbReference type="InterPro" id="IPR011051">
    <property type="entry name" value="RmlC_Cupin_sf"/>
</dbReference>
<evidence type="ECO:0000256" key="5">
    <source>
        <dbReference type="ARBA" id="ARBA00023002"/>
    </source>
</evidence>
<dbReference type="OrthoDB" id="271433at2759"/>
<dbReference type="GO" id="GO:0070483">
    <property type="term" value="P:detection of hypoxia"/>
    <property type="evidence" value="ECO:0007669"/>
    <property type="project" value="UniProtKB-ARBA"/>
</dbReference>
<comment type="cofactor">
    <cofactor evidence="1">
        <name>Fe(2+)</name>
        <dbReference type="ChEBI" id="CHEBI:29033"/>
    </cofactor>
</comment>
<dbReference type="InterPro" id="IPR012864">
    <property type="entry name" value="PCO/ADO"/>
</dbReference>
<keyword evidence="5" id="KW-0560">Oxidoreductase</keyword>
<sequence>MHRQTVVPPPPPMALQRLVEACRSSFDGSDTPPAADVVSFVCSMIDKIGPEDVALMDDVRFSNEINAGGHQNSPIITYKSIYECSNFTITVFFLPQGAAMPLHDHPGMTVFSKLLVGSAHVVSYDWVCPRVCAVAGSSKSEMLAEKVLDREFTSASGAWVLFPETGGNLHRFVAVKDGPCAFLDVITPRYSPTSETQQQFAFYKDFPYELHPNVVHSELTEEQKRRLAWLQEIDEPEDLRISNLPYRGPPIE</sequence>
<dbReference type="Gene3D" id="2.60.120.10">
    <property type="entry name" value="Jelly Rolls"/>
    <property type="match status" value="1"/>
</dbReference>
<evidence type="ECO:0000256" key="7">
    <source>
        <dbReference type="ARBA" id="ARBA00024284"/>
    </source>
</evidence>
<dbReference type="Proteomes" id="UP000636709">
    <property type="component" value="Unassembled WGS sequence"/>
</dbReference>
<dbReference type="InterPro" id="IPR014710">
    <property type="entry name" value="RmlC-like_jellyroll"/>
</dbReference>
<dbReference type="AlphaFoldDB" id="A0A835AXM7"/>